<protein>
    <submittedName>
        <fullName evidence="1">Uncharacterized protein</fullName>
    </submittedName>
</protein>
<organism evidence="1 2">
    <name type="scientific">Paramecium sonneborni</name>
    <dbReference type="NCBI Taxonomy" id="65129"/>
    <lineage>
        <taxon>Eukaryota</taxon>
        <taxon>Sar</taxon>
        <taxon>Alveolata</taxon>
        <taxon>Ciliophora</taxon>
        <taxon>Intramacronucleata</taxon>
        <taxon>Oligohymenophorea</taxon>
        <taxon>Peniculida</taxon>
        <taxon>Parameciidae</taxon>
        <taxon>Paramecium</taxon>
    </lineage>
</organism>
<comment type="caution">
    <text evidence="1">The sequence shown here is derived from an EMBL/GenBank/DDBJ whole genome shotgun (WGS) entry which is preliminary data.</text>
</comment>
<proteinExistence type="predicted"/>
<dbReference type="AlphaFoldDB" id="A0A8S1NBK8"/>
<evidence type="ECO:0000313" key="2">
    <source>
        <dbReference type="Proteomes" id="UP000692954"/>
    </source>
</evidence>
<keyword evidence="2" id="KW-1185">Reference proteome</keyword>
<sequence>MFWDRIRLSFLKLLNIKQFQYPFFCTDQQFIIQGSIDYSRED</sequence>
<reference evidence="1" key="1">
    <citation type="submission" date="2021-01" db="EMBL/GenBank/DDBJ databases">
        <authorList>
            <consortium name="Genoscope - CEA"/>
            <person name="William W."/>
        </authorList>
    </citation>
    <scope>NUCLEOTIDE SEQUENCE</scope>
</reference>
<name>A0A8S1NBK8_9CILI</name>
<accession>A0A8S1NBK8</accession>
<dbReference type="EMBL" id="CAJJDN010000046">
    <property type="protein sequence ID" value="CAD8084064.1"/>
    <property type="molecule type" value="Genomic_DNA"/>
</dbReference>
<evidence type="ECO:0000313" key="1">
    <source>
        <dbReference type="EMBL" id="CAD8084064.1"/>
    </source>
</evidence>
<gene>
    <name evidence="1" type="ORF">PSON_ATCC_30995.1.T0460058</name>
</gene>
<dbReference type="Proteomes" id="UP000692954">
    <property type="component" value="Unassembled WGS sequence"/>
</dbReference>